<comment type="caution">
    <text evidence="1">The sequence shown here is derived from an EMBL/GenBank/DDBJ whole genome shotgun (WGS) entry which is preliminary data.</text>
</comment>
<organism evidence="1 2">
    <name type="scientific">Aquimarina atlantica</name>
    <dbReference type="NCBI Taxonomy" id="1317122"/>
    <lineage>
        <taxon>Bacteria</taxon>
        <taxon>Pseudomonadati</taxon>
        <taxon>Bacteroidota</taxon>
        <taxon>Flavobacteriia</taxon>
        <taxon>Flavobacteriales</taxon>
        <taxon>Flavobacteriaceae</taxon>
        <taxon>Aquimarina</taxon>
    </lineage>
</organism>
<name>A0A023BUB0_9FLAO</name>
<evidence type="ECO:0000313" key="2">
    <source>
        <dbReference type="Proteomes" id="UP000023541"/>
    </source>
</evidence>
<dbReference type="STRING" id="1317122.ATO12_15805"/>
<dbReference type="AlphaFoldDB" id="A0A023BUB0"/>
<dbReference type="EMBL" id="AQRA01000005">
    <property type="protein sequence ID" value="EZH73403.1"/>
    <property type="molecule type" value="Genomic_DNA"/>
</dbReference>
<keyword evidence="2" id="KW-1185">Reference proteome</keyword>
<reference evidence="1 2" key="1">
    <citation type="submission" date="2014-04" db="EMBL/GenBank/DDBJ databases">
        <title>Aquimarina sp. 22II-S11-z7 Genome Sequencing.</title>
        <authorList>
            <person name="Lai Q."/>
        </authorList>
    </citation>
    <scope>NUCLEOTIDE SEQUENCE [LARGE SCALE GENOMIC DNA]</scope>
    <source>
        <strain evidence="1 2">22II-S11-z7</strain>
    </source>
</reference>
<dbReference type="eggNOG" id="ENOG5032FQS">
    <property type="taxonomic scope" value="Bacteria"/>
</dbReference>
<evidence type="ECO:0000313" key="1">
    <source>
        <dbReference type="EMBL" id="EZH73403.1"/>
    </source>
</evidence>
<dbReference type="Proteomes" id="UP000023541">
    <property type="component" value="Unassembled WGS sequence"/>
</dbReference>
<protein>
    <submittedName>
        <fullName evidence="1">Uncharacterized protein</fullName>
    </submittedName>
</protein>
<gene>
    <name evidence="1" type="ORF">ATO12_15805</name>
</gene>
<accession>A0A023BUB0</accession>
<sequence length="162" mass="18549">MDFMEPVIRERYKGNSFFYTALGVVLEFDEPTQHSLYKLIRKEEIDHITLVAKADGDFYQGALLDWQTPLHLPVERSLAKLKTGIAPRIERQKGSFLKSRMIIGEHLDYQRERLLNTELLGIELLRNGIGVNSLVYEPSSKSFTTTGDVLDRAKLFDGMMAN</sequence>
<proteinExistence type="predicted"/>